<dbReference type="GO" id="GO:0016740">
    <property type="term" value="F:transferase activity"/>
    <property type="evidence" value="ECO:0007669"/>
    <property type="project" value="UniProtKB-KW"/>
</dbReference>
<reference evidence="2 3" key="1">
    <citation type="submission" date="2019-02" db="EMBL/GenBank/DDBJ databases">
        <title>Deep-cultivation of Planctomycetes and their phenomic and genomic characterization uncovers novel biology.</title>
        <authorList>
            <person name="Wiegand S."/>
            <person name="Jogler M."/>
            <person name="Boedeker C."/>
            <person name="Pinto D."/>
            <person name="Vollmers J."/>
            <person name="Rivas-Marin E."/>
            <person name="Kohn T."/>
            <person name="Peeters S.H."/>
            <person name="Heuer A."/>
            <person name="Rast P."/>
            <person name="Oberbeckmann S."/>
            <person name="Bunk B."/>
            <person name="Jeske O."/>
            <person name="Meyerdierks A."/>
            <person name="Storesund J.E."/>
            <person name="Kallscheuer N."/>
            <person name="Luecker S."/>
            <person name="Lage O.M."/>
            <person name="Pohl T."/>
            <person name="Merkel B.J."/>
            <person name="Hornburger P."/>
            <person name="Mueller R.-W."/>
            <person name="Bruemmer F."/>
            <person name="Labrenz M."/>
            <person name="Spormann A.M."/>
            <person name="Op den Camp H."/>
            <person name="Overmann J."/>
            <person name="Amann R."/>
            <person name="Jetten M.S.M."/>
            <person name="Mascher T."/>
            <person name="Medema M.H."/>
            <person name="Devos D.P."/>
            <person name="Kaster A.-K."/>
            <person name="Ovreas L."/>
            <person name="Rohde M."/>
            <person name="Galperin M.Y."/>
            <person name="Jogler C."/>
        </authorList>
    </citation>
    <scope>NUCLEOTIDE SEQUENCE [LARGE SCALE GENOMIC DNA]</scope>
    <source>
        <strain evidence="2 3">V22</strain>
    </source>
</reference>
<gene>
    <name evidence="2" type="ORF">V22_08850</name>
</gene>
<dbReference type="RefSeq" id="WP_231734166.1">
    <property type="nucleotide sequence ID" value="NZ_CP036316.1"/>
</dbReference>
<dbReference type="Pfam" id="PF05014">
    <property type="entry name" value="Nuc_deoxyrib_tr"/>
    <property type="match status" value="1"/>
</dbReference>
<protein>
    <submittedName>
        <fullName evidence="2">Nucleoside 2-deoxyribosyltransferase</fullName>
    </submittedName>
</protein>
<dbReference type="KEGG" id="chya:V22_08850"/>
<dbReference type="InterPro" id="IPR007710">
    <property type="entry name" value="Nucleoside_deoxyribTrfase"/>
</dbReference>
<dbReference type="SUPFAM" id="SSF52309">
    <property type="entry name" value="N-(deoxy)ribosyltransferase-like"/>
    <property type="match status" value="1"/>
</dbReference>
<keyword evidence="3" id="KW-1185">Reference proteome</keyword>
<evidence type="ECO:0000313" key="3">
    <source>
        <dbReference type="Proteomes" id="UP000319976"/>
    </source>
</evidence>
<name>A0A517T5N1_9PLAN</name>
<evidence type="ECO:0000256" key="1">
    <source>
        <dbReference type="SAM" id="MobiDB-lite"/>
    </source>
</evidence>
<feature type="compositionally biased region" description="Polar residues" evidence="1">
    <location>
        <begin position="216"/>
        <end position="236"/>
    </location>
</feature>
<feature type="region of interest" description="Disordered" evidence="1">
    <location>
        <begin position="214"/>
        <end position="236"/>
    </location>
</feature>
<organism evidence="2 3">
    <name type="scientific">Calycomorphotria hydatis</name>
    <dbReference type="NCBI Taxonomy" id="2528027"/>
    <lineage>
        <taxon>Bacteria</taxon>
        <taxon>Pseudomonadati</taxon>
        <taxon>Planctomycetota</taxon>
        <taxon>Planctomycetia</taxon>
        <taxon>Planctomycetales</taxon>
        <taxon>Planctomycetaceae</taxon>
        <taxon>Calycomorphotria</taxon>
    </lineage>
</organism>
<dbReference type="Proteomes" id="UP000319976">
    <property type="component" value="Chromosome"/>
</dbReference>
<dbReference type="EMBL" id="CP036316">
    <property type="protein sequence ID" value="QDT63661.1"/>
    <property type="molecule type" value="Genomic_DNA"/>
</dbReference>
<dbReference type="AlphaFoldDB" id="A0A517T5N1"/>
<accession>A0A517T5N1</accession>
<evidence type="ECO:0000313" key="2">
    <source>
        <dbReference type="EMBL" id="QDT63661.1"/>
    </source>
</evidence>
<proteinExistence type="predicted"/>
<keyword evidence="2" id="KW-0808">Transferase</keyword>
<sequence length="236" mass="26113">MLTQNGGMPVRVYCAGPLFNESERREMTEIADLLEEAGYAIYLPHRDGMEFRLILEILEERGWAKATAAAFLHAAIFALDIYQLVIECDAVVWNLNGRVPDEGAVSEAAVAWTLGKPIVAYSDDVRSLISGRVNPLLVGMVDFDTLDEMHQIPKALRDTINGSPLPQVHENSLPDKIRKSVRDGRLLWEVLQDRSGQLNDAVIAEVVEELFAPDVAQNQNGTDRNASPSETAGWQS</sequence>
<dbReference type="Gene3D" id="3.40.50.450">
    <property type="match status" value="1"/>
</dbReference>